<comment type="caution">
    <text evidence="1">The sequence shown here is derived from an EMBL/GenBank/DDBJ whole genome shotgun (WGS) entry which is preliminary data.</text>
</comment>
<dbReference type="Proteomes" id="UP001054945">
    <property type="component" value="Unassembled WGS sequence"/>
</dbReference>
<keyword evidence="2" id="KW-1185">Reference proteome</keyword>
<accession>A0AAV4XNU1</accession>
<protein>
    <submittedName>
        <fullName evidence="1">Uncharacterized protein</fullName>
    </submittedName>
</protein>
<proteinExistence type="predicted"/>
<dbReference type="AlphaFoldDB" id="A0AAV4XNU1"/>
<evidence type="ECO:0000313" key="1">
    <source>
        <dbReference type="EMBL" id="GIY96287.1"/>
    </source>
</evidence>
<dbReference type="EMBL" id="BPLR01018027">
    <property type="protein sequence ID" value="GIY96287.1"/>
    <property type="molecule type" value="Genomic_DNA"/>
</dbReference>
<gene>
    <name evidence="1" type="ORF">CEXT_169071</name>
</gene>
<sequence>MIVSGLGLFNFRKLFTPEIFTNPNRSKRNSSNYSTLEKYSKRMEEGGLCRSRVGNEIQVYEGDGKGVEGEIVHSVNGSNNSKINSFDSDKTGCVGFGWEIPGYYVDEINATCSCVCSKSLQNFCQITEHGTILVIDQQKQLWYGSQWQWKALLWWKCQKDLAETNNKTQPAFLVSFLEKRFHEDLDLRD</sequence>
<evidence type="ECO:0000313" key="2">
    <source>
        <dbReference type="Proteomes" id="UP001054945"/>
    </source>
</evidence>
<reference evidence="1 2" key="1">
    <citation type="submission" date="2021-06" db="EMBL/GenBank/DDBJ databases">
        <title>Caerostris extrusa draft genome.</title>
        <authorList>
            <person name="Kono N."/>
            <person name="Arakawa K."/>
        </authorList>
    </citation>
    <scope>NUCLEOTIDE SEQUENCE [LARGE SCALE GENOMIC DNA]</scope>
</reference>
<name>A0AAV4XNU1_CAEEX</name>
<organism evidence="1 2">
    <name type="scientific">Caerostris extrusa</name>
    <name type="common">Bark spider</name>
    <name type="synonym">Caerostris bankana</name>
    <dbReference type="NCBI Taxonomy" id="172846"/>
    <lineage>
        <taxon>Eukaryota</taxon>
        <taxon>Metazoa</taxon>
        <taxon>Ecdysozoa</taxon>
        <taxon>Arthropoda</taxon>
        <taxon>Chelicerata</taxon>
        <taxon>Arachnida</taxon>
        <taxon>Araneae</taxon>
        <taxon>Araneomorphae</taxon>
        <taxon>Entelegynae</taxon>
        <taxon>Araneoidea</taxon>
        <taxon>Araneidae</taxon>
        <taxon>Caerostris</taxon>
    </lineage>
</organism>